<comment type="caution">
    <text evidence="2">The sequence shown here is derived from an EMBL/GenBank/DDBJ whole genome shotgun (WGS) entry which is preliminary data.</text>
</comment>
<accession>A0A5A8DGX6</accession>
<dbReference type="AlphaFoldDB" id="A0A5A8DGX6"/>
<dbReference type="OrthoDB" id="10564525at2759"/>
<organism evidence="2 3">
    <name type="scientific">Cafeteria roenbergensis</name>
    <name type="common">Marine flagellate</name>
    <dbReference type="NCBI Taxonomy" id="33653"/>
    <lineage>
        <taxon>Eukaryota</taxon>
        <taxon>Sar</taxon>
        <taxon>Stramenopiles</taxon>
        <taxon>Bigyra</taxon>
        <taxon>Opalozoa</taxon>
        <taxon>Bicosoecida</taxon>
        <taxon>Cafeteriaceae</taxon>
        <taxon>Cafeteria</taxon>
    </lineage>
</organism>
<protein>
    <submittedName>
        <fullName evidence="2">Uncharacterized protein</fullName>
    </submittedName>
</protein>
<feature type="region of interest" description="Disordered" evidence="1">
    <location>
        <begin position="1"/>
        <end position="23"/>
    </location>
</feature>
<dbReference type="Proteomes" id="UP000322899">
    <property type="component" value="Unassembled WGS sequence"/>
</dbReference>
<reference evidence="2 3" key="1">
    <citation type="submission" date="2019-07" db="EMBL/GenBank/DDBJ databases">
        <title>Genomes of Cafeteria roenbergensis.</title>
        <authorList>
            <person name="Fischer M.G."/>
            <person name="Hackl T."/>
            <person name="Roman M."/>
        </authorList>
    </citation>
    <scope>NUCLEOTIDE SEQUENCE [LARGE SCALE GENOMIC DNA]</scope>
    <source>
        <strain evidence="2 3">E4-10P</strain>
    </source>
</reference>
<feature type="compositionally biased region" description="Basic and acidic residues" evidence="1">
    <location>
        <begin position="1"/>
        <end position="14"/>
    </location>
</feature>
<evidence type="ECO:0000313" key="3">
    <source>
        <dbReference type="Proteomes" id="UP000322899"/>
    </source>
</evidence>
<evidence type="ECO:0000313" key="2">
    <source>
        <dbReference type="EMBL" id="KAA0164635.1"/>
    </source>
</evidence>
<name>A0A5A8DGX6_CAFRO</name>
<sequence length="125" mass="13105">MEESLRKLQLDHDAAQNAAQAAEDALAEAESRLMAAEDSCRSGLAREAELEQALQAAGQRSSADAALSRAVLGAVTACALQRVMRQGERLVAAVQAASAWPAPPPSRVHDAVAELVHKDLASCYA</sequence>
<dbReference type="EMBL" id="VLTO01000100">
    <property type="protein sequence ID" value="KAA0164635.1"/>
    <property type="molecule type" value="Genomic_DNA"/>
</dbReference>
<evidence type="ECO:0000256" key="1">
    <source>
        <dbReference type="SAM" id="MobiDB-lite"/>
    </source>
</evidence>
<gene>
    <name evidence="2" type="ORF">FNF27_07776</name>
</gene>
<proteinExistence type="predicted"/>